<dbReference type="Proteomes" id="UP000503011">
    <property type="component" value="Chromosome"/>
</dbReference>
<sequence length="234" mass="25474">MRVPAPSADPSPCFAPVAYVCGGARRHRPGPTGIASQVYARVRLDPVVGAAIADAYVAAPVRDERAYSAYAAFCRQTLRQYHLLVGRPEFGGLGVAVRIVDEDPYADVESMVHDVRRRRLKVWASAASGNPHPYLSDGENDMFRAVHDVFGHAASGRGFDRHGEEAAWLKHSTMYSPLAVRALTTETRGQNCAQIFRYGGDRFAEQKAALLPRRFSDPRLVAAAATEVRPSAPG</sequence>
<evidence type="ECO:0000313" key="1">
    <source>
        <dbReference type="EMBL" id="BCB82964.1"/>
    </source>
</evidence>
<gene>
    <name evidence="1" type="ORF">Psuf_002770</name>
</gene>
<keyword evidence="2" id="KW-1185">Reference proteome</keyword>
<dbReference type="KEGG" id="psuu:Psuf_002770"/>
<proteinExistence type="predicted"/>
<evidence type="ECO:0000313" key="2">
    <source>
        <dbReference type="Proteomes" id="UP000503011"/>
    </source>
</evidence>
<reference evidence="1 2" key="1">
    <citation type="submission" date="2020-03" db="EMBL/GenBank/DDBJ databases">
        <title>Whole genome shotgun sequence of Phytohabitans suffuscus NBRC 105367.</title>
        <authorList>
            <person name="Komaki H."/>
            <person name="Tamura T."/>
        </authorList>
    </citation>
    <scope>NUCLEOTIDE SEQUENCE [LARGE SCALE GENOMIC DNA]</scope>
    <source>
        <strain evidence="1 2">NBRC 105367</strain>
    </source>
</reference>
<reference evidence="1 2" key="2">
    <citation type="submission" date="2020-03" db="EMBL/GenBank/DDBJ databases">
        <authorList>
            <person name="Ichikawa N."/>
            <person name="Kimura A."/>
            <person name="Kitahashi Y."/>
            <person name="Uohara A."/>
        </authorList>
    </citation>
    <scope>NUCLEOTIDE SEQUENCE [LARGE SCALE GENOMIC DNA]</scope>
    <source>
        <strain evidence="1 2">NBRC 105367</strain>
    </source>
</reference>
<name>A0A6F8YA06_9ACTN</name>
<accession>A0A6F8YA06</accession>
<protein>
    <submittedName>
        <fullName evidence="1">Uncharacterized protein</fullName>
    </submittedName>
</protein>
<dbReference type="EMBL" id="AP022871">
    <property type="protein sequence ID" value="BCB82964.1"/>
    <property type="molecule type" value="Genomic_DNA"/>
</dbReference>
<dbReference type="AlphaFoldDB" id="A0A6F8YA06"/>
<organism evidence="1 2">
    <name type="scientific">Phytohabitans suffuscus</name>
    <dbReference type="NCBI Taxonomy" id="624315"/>
    <lineage>
        <taxon>Bacteria</taxon>
        <taxon>Bacillati</taxon>
        <taxon>Actinomycetota</taxon>
        <taxon>Actinomycetes</taxon>
        <taxon>Micromonosporales</taxon>
        <taxon>Micromonosporaceae</taxon>
    </lineage>
</organism>